<feature type="chain" id="PRO_5031571131" description="Pilus assembly protein" evidence="1">
    <location>
        <begin position="28"/>
        <end position="92"/>
    </location>
</feature>
<dbReference type="EMBL" id="CP051685">
    <property type="protein sequence ID" value="QJD99861.1"/>
    <property type="molecule type" value="Genomic_DNA"/>
</dbReference>
<dbReference type="Proteomes" id="UP000502415">
    <property type="component" value="Chromosome"/>
</dbReference>
<dbReference type="PROSITE" id="PS51257">
    <property type="entry name" value="PROKAR_LIPOPROTEIN"/>
    <property type="match status" value="1"/>
</dbReference>
<dbReference type="RefSeq" id="WP_169434810.1">
    <property type="nucleotide sequence ID" value="NZ_CP051685.1"/>
</dbReference>
<evidence type="ECO:0000313" key="2">
    <source>
        <dbReference type="EMBL" id="QJD99861.1"/>
    </source>
</evidence>
<evidence type="ECO:0008006" key="4">
    <source>
        <dbReference type="Google" id="ProtNLM"/>
    </source>
</evidence>
<keyword evidence="1" id="KW-0732">Signal</keyword>
<keyword evidence="3" id="KW-1185">Reference proteome</keyword>
<name>A0A7Z2ZTC8_9BURK</name>
<sequence>MAIRCNRSTLVALLGAALAGCASTPHFDDSFGTAVRANLSAQTISPAAAMNTNPAAGIDGAAAGAAQTRYLRSFIDTDTRANQSLVNGGGIK</sequence>
<dbReference type="AlphaFoldDB" id="A0A7Z2ZTC8"/>
<dbReference type="KEGG" id="mfy:HH212_07355"/>
<protein>
    <recommendedName>
        <fullName evidence="4">Pilus assembly protein</fullName>
    </recommendedName>
</protein>
<organism evidence="2 3">
    <name type="scientific">Massilia forsythiae</name>
    <dbReference type="NCBI Taxonomy" id="2728020"/>
    <lineage>
        <taxon>Bacteria</taxon>
        <taxon>Pseudomonadati</taxon>
        <taxon>Pseudomonadota</taxon>
        <taxon>Betaproteobacteria</taxon>
        <taxon>Burkholderiales</taxon>
        <taxon>Oxalobacteraceae</taxon>
        <taxon>Telluria group</taxon>
        <taxon>Massilia</taxon>
    </lineage>
</organism>
<reference evidence="2 3" key="1">
    <citation type="submission" date="2020-04" db="EMBL/GenBank/DDBJ databases">
        <title>Genome sequencing of novel species.</title>
        <authorList>
            <person name="Heo J."/>
            <person name="Kim S.-J."/>
            <person name="Kim J.-S."/>
            <person name="Hong S.-B."/>
            <person name="Kwon S.-W."/>
        </authorList>
    </citation>
    <scope>NUCLEOTIDE SEQUENCE [LARGE SCALE GENOMIC DNA]</scope>
    <source>
        <strain evidence="2 3">GN2-R2</strain>
    </source>
</reference>
<evidence type="ECO:0000313" key="3">
    <source>
        <dbReference type="Proteomes" id="UP000502415"/>
    </source>
</evidence>
<evidence type="ECO:0000256" key="1">
    <source>
        <dbReference type="SAM" id="SignalP"/>
    </source>
</evidence>
<proteinExistence type="predicted"/>
<gene>
    <name evidence="2" type="ORF">HH212_07355</name>
</gene>
<accession>A0A7Z2ZTC8</accession>
<feature type="signal peptide" evidence="1">
    <location>
        <begin position="1"/>
        <end position="27"/>
    </location>
</feature>